<dbReference type="Pfam" id="PF08641">
    <property type="entry name" value="Mis14"/>
    <property type="match status" value="1"/>
</dbReference>
<organism evidence="1 2">
    <name type="scientific">Sphaerosporella brunnea</name>
    <dbReference type="NCBI Taxonomy" id="1250544"/>
    <lineage>
        <taxon>Eukaryota</taxon>
        <taxon>Fungi</taxon>
        <taxon>Dikarya</taxon>
        <taxon>Ascomycota</taxon>
        <taxon>Pezizomycotina</taxon>
        <taxon>Pezizomycetes</taxon>
        <taxon>Pezizales</taxon>
        <taxon>Pyronemataceae</taxon>
        <taxon>Sphaerosporella</taxon>
    </lineage>
</organism>
<dbReference type="AlphaFoldDB" id="A0A5J5FA62"/>
<dbReference type="PANTHER" id="PTHR31749">
    <property type="entry name" value="KINETOCHORE-ASSOCIATED PROTEIN NSL1 HOMOLOG"/>
    <property type="match status" value="1"/>
</dbReference>
<dbReference type="PANTHER" id="PTHR31749:SF3">
    <property type="entry name" value="KINETOCHORE-ASSOCIATED PROTEIN NSL1 HOMOLOG"/>
    <property type="match status" value="1"/>
</dbReference>
<dbReference type="GO" id="GO:0000444">
    <property type="term" value="C:MIS12/MIND type complex"/>
    <property type="evidence" value="ECO:0007669"/>
    <property type="project" value="TreeGrafter"/>
</dbReference>
<dbReference type="Proteomes" id="UP000326924">
    <property type="component" value="Unassembled WGS sequence"/>
</dbReference>
<proteinExistence type="predicted"/>
<sequence>MQEPSFRTDADKDFRRIELQSAADLRHIVHKLEAAALQKLNERLPPPPAPSDSSSSERDAVRRLVLDYVHATVSAALPNITINGLPAQALSAYTATTTDEEYEPYDAALQLEITRLHERIEARTLQNARLRRDVPAAVAAGFARVLDDEDRREVRLVRAWERSVDALDVAAALGGGGGGAAAAADVDADAEHELRRARVGLERLKAALPEAAGRLERAAEAADVVVSRRKT</sequence>
<keyword evidence="2" id="KW-1185">Reference proteome</keyword>
<accession>A0A5J5FA62</accession>
<dbReference type="InParanoid" id="A0A5J5FA62"/>
<dbReference type="InterPro" id="IPR013950">
    <property type="entry name" value="Mis14/Nsl1"/>
</dbReference>
<reference evidence="1 2" key="1">
    <citation type="submission" date="2019-09" db="EMBL/GenBank/DDBJ databases">
        <title>Draft genome of the ectomycorrhizal ascomycete Sphaerosporella brunnea.</title>
        <authorList>
            <consortium name="DOE Joint Genome Institute"/>
            <person name="Benucci G.M."/>
            <person name="Marozzi G."/>
            <person name="Antonielli L."/>
            <person name="Sanchez S."/>
            <person name="Marco P."/>
            <person name="Wang X."/>
            <person name="Falini L.B."/>
            <person name="Barry K."/>
            <person name="Haridas S."/>
            <person name="Lipzen A."/>
            <person name="Labutti K."/>
            <person name="Grigoriev I.V."/>
            <person name="Murat C."/>
            <person name="Martin F."/>
            <person name="Albertini E."/>
            <person name="Donnini D."/>
            <person name="Bonito G."/>
        </authorList>
    </citation>
    <scope>NUCLEOTIDE SEQUENCE [LARGE SCALE GENOMIC DNA]</scope>
    <source>
        <strain evidence="1 2">Sb_GMNB300</strain>
    </source>
</reference>
<dbReference type="OrthoDB" id="2135762at2759"/>
<protein>
    <submittedName>
        <fullName evidence="1">Uncharacterized protein</fullName>
    </submittedName>
</protein>
<comment type="caution">
    <text evidence="1">The sequence shown here is derived from an EMBL/GenBank/DDBJ whole genome shotgun (WGS) entry which is preliminary data.</text>
</comment>
<dbReference type="GO" id="GO:0000070">
    <property type="term" value="P:mitotic sister chromatid segregation"/>
    <property type="evidence" value="ECO:0007669"/>
    <property type="project" value="InterPro"/>
</dbReference>
<evidence type="ECO:0000313" key="1">
    <source>
        <dbReference type="EMBL" id="KAA8913909.1"/>
    </source>
</evidence>
<evidence type="ECO:0000313" key="2">
    <source>
        <dbReference type="Proteomes" id="UP000326924"/>
    </source>
</evidence>
<dbReference type="EMBL" id="VXIS01000011">
    <property type="protein sequence ID" value="KAA8913909.1"/>
    <property type="molecule type" value="Genomic_DNA"/>
</dbReference>
<gene>
    <name evidence="1" type="ORF">FN846DRAFT_915932</name>
</gene>
<name>A0A5J5FA62_9PEZI</name>